<feature type="region of interest" description="Disordered" evidence="1">
    <location>
        <begin position="46"/>
        <end position="91"/>
    </location>
</feature>
<dbReference type="EMBL" id="ML213615">
    <property type="protein sequence ID" value="TFK36282.1"/>
    <property type="molecule type" value="Genomic_DNA"/>
</dbReference>
<reference evidence="2 3" key="1">
    <citation type="journal article" date="2019" name="Nat. Ecol. Evol.">
        <title>Megaphylogeny resolves global patterns of mushroom evolution.</title>
        <authorList>
            <person name="Varga T."/>
            <person name="Krizsan K."/>
            <person name="Foldi C."/>
            <person name="Dima B."/>
            <person name="Sanchez-Garcia M."/>
            <person name="Sanchez-Ramirez S."/>
            <person name="Szollosi G.J."/>
            <person name="Szarkandi J.G."/>
            <person name="Papp V."/>
            <person name="Albert L."/>
            <person name="Andreopoulos W."/>
            <person name="Angelini C."/>
            <person name="Antonin V."/>
            <person name="Barry K.W."/>
            <person name="Bougher N.L."/>
            <person name="Buchanan P."/>
            <person name="Buyck B."/>
            <person name="Bense V."/>
            <person name="Catcheside P."/>
            <person name="Chovatia M."/>
            <person name="Cooper J."/>
            <person name="Damon W."/>
            <person name="Desjardin D."/>
            <person name="Finy P."/>
            <person name="Geml J."/>
            <person name="Haridas S."/>
            <person name="Hughes K."/>
            <person name="Justo A."/>
            <person name="Karasinski D."/>
            <person name="Kautmanova I."/>
            <person name="Kiss B."/>
            <person name="Kocsube S."/>
            <person name="Kotiranta H."/>
            <person name="LaButti K.M."/>
            <person name="Lechner B.E."/>
            <person name="Liimatainen K."/>
            <person name="Lipzen A."/>
            <person name="Lukacs Z."/>
            <person name="Mihaltcheva S."/>
            <person name="Morgado L.N."/>
            <person name="Niskanen T."/>
            <person name="Noordeloos M.E."/>
            <person name="Ohm R.A."/>
            <person name="Ortiz-Santana B."/>
            <person name="Ovrebo C."/>
            <person name="Racz N."/>
            <person name="Riley R."/>
            <person name="Savchenko A."/>
            <person name="Shiryaev A."/>
            <person name="Soop K."/>
            <person name="Spirin V."/>
            <person name="Szebenyi C."/>
            <person name="Tomsovsky M."/>
            <person name="Tulloss R.E."/>
            <person name="Uehling J."/>
            <person name="Grigoriev I.V."/>
            <person name="Vagvolgyi C."/>
            <person name="Papp T."/>
            <person name="Martin F.M."/>
            <person name="Miettinen O."/>
            <person name="Hibbett D.S."/>
            <person name="Nagy L.G."/>
        </authorList>
    </citation>
    <scope>NUCLEOTIDE SEQUENCE [LARGE SCALE GENOMIC DNA]</scope>
    <source>
        <strain evidence="2 3">CBS 166.37</strain>
    </source>
</reference>
<dbReference type="AlphaFoldDB" id="A0A5C3LU14"/>
<sequence>MPFFERATDIKIHGGSMNDIGHDSYHYDNQYHGNTDYGGVYHGQVNNRGNMGGRNNANPFIQGGATSPRSFQKPEAGDEDDNSSTYDNSNDELIAHLKEELEEAREERDKARAKCTKLERDLLAAKHQIQLLQKARKT</sequence>
<feature type="compositionally biased region" description="Low complexity" evidence="1">
    <location>
        <begin position="46"/>
        <end position="58"/>
    </location>
</feature>
<protein>
    <submittedName>
        <fullName evidence="2">Uncharacterized protein</fullName>
    </submittedName>
</protein>
<gene>
    <name evidence="2" type="ORF">BDQ12DRAFT_687143</name>
</gene>
<evidence type="ECO:0000313" key="2">
    <source>
        <dbReference type="EMBL" id="TFK36282.1"/>
    </source>
</evidence>
<dbReference type="Proteomes" id="UP000308652">
    <property type="component" value="Unassembled WGS sequence"/>
</dbReference>
<organism evidence="2 3">
    <name type="scientific">Crucibulum laeve</name>
    <dbReference type="NCBI Taxonomy" id="68775"/>
    <lineage>
        <taxon>Eukaryota</taxon>
        <taxon>Fungi</taxon>
        <taxon>Dikarya</taxon>
        <taxon>Basidiomycota</taxon>
        <taxon>Agaricomycotina</taxon>
        <taxon>Agaricomycetes</taxon>
        <taxon>Agaricomycetidae</taxon>
        <taxon>Agaricales</taxon>
        <taxon>Agaricineae</taxon>
        <taxon>Nidulariaceae</taxon>
        <taxon>Crucibulum</taxon>
    </lineage>
</organism>
<evidence type="ECO:0000256" key="1">
    <source>
        <dbReference type="SAM" id="MobiDB-lite"/>
    </source>
</evidence>
<keyword evidence="3" id="KW-1185">Reference proteome</keyword>
<proteinExistence type="predicted"/>
<name>A0A5C3LU14_9AGAR</name>
<accession>A0A5C3LU14</accession>
<evidence type="ECO:0000313" key="3">
    <source>
        <dbReference type="Proteomes" id="UP000308652"/>
    </source>
</evidence>